<reference evidence="3 4" key="2">
    <citation type="submission" date="2019-09" db="EMBL/GenBank/DDBJ databases">
        <title>Complete Genome Sequence and Methylome Analysis of free living Spirochaetas.</title>
        <authorList>
            <person name="Leshcheva N."/>
            <person name="Mikheeva N."/>
        </authorList>
    </citation>
    <scope>NUCLEOTIDE SEQUENCE [LARGE SCALE GENOMIC DNA]</scope>
    <source>
        <strain evidence="3 4">P</strain>
    </source>
</reference>
<evidence type="ECO:0000313" key="4">
    <source>
        <dbReference type="Proteomes" id="UP000323824"/>
    </source>
</evidence>
<dbReference type="InterPro" id="IPR046865">
    <property type="entry name" value="FapA_b_solenoid"/>
</dbReference>
<dbReference type="InterPro" id="IPR046866">
    <property type="entry name" value="FapA_N"/>
</dbReference>
<feature type="domain" description="Flagellar Assembly Protein A N-terminal region" evidence="2">
    <location>
        <begin position="58"/>
        <end position="233"/>
    </location>
</feature>
<feature type="coiled-coil region" evidence="1">
    <location>
        <begin position="395"/>
        <end position="429"/>
    </location>
</feature>
<reference evidence="3 4" key="1">
    <citation type="submission" date="2019-02" db="EMBL/GenBank/DDBJ databases">
        <authorList>
            <person name="Fomenkov A."/>
            <person name="Dubinina G."/>
            <person name="Grabovich M."/>
            <person name="Vincze T."/>
            <person name="Roberts R.J."/>
        </authorList>
    </citation>
    <scope>NUCLEOTIDE SEQUENCE [LARGE SCALE GENOMIC DNA]</scope>
    <source>
        <strain evidence="3 4">P</strain>
    </source>
</reference>
<name>A0A5C1Q735_9SPIO</name>
<organism evidence="3 4">
    <name type="scientific">Thiospirochaeta perfilievii</name>
    <dbReference type="NCBI Taxonomy" id="252967"/>
    <lineage>
        <taxon>Bacteria</taxon>
        <taxon>Pseudomonadati</taxon>
        <taxon>Spirochaetota</taxon>
        <taxon>Spirochaetia</taxon>
        <taxon>Spirochaetales</taxon>
        <taxon>Spirochaetaceae</taxon>
        <taxon>Thiospirochaeta</taxon>
    </lineage>
</organism>
<dbReference type="InterPro" id="IPR005646">
    <property type="entry name" value="FapA"/>
</dbReference>
<dbReference type="PANTHER" id="PTHR38032:SF1">
    <property type="entry name" value="RNA-BINDING PROTEIN KHPB N-TERMINAL DOMAIN-CONTAINING PROTEIN"/>
    <property type="match status" value="1"/>
</dbReference>
<dbReference type="RefSeq" id="WP_149567140.1">
    <property type="nucleotide sequence ID" value="NZ_CP035807.1"/>
</dbReference>
<evidence type="ECO:0000313" key="3">
    <source>
        <dbReference type="EMBL" id="QEN03883.1"/>
    </source>
</evidence>
<dbReference type="AlphaFoldDB" id="A0A5C1Q735"/>
<dbReference type="EMBL" id="CP035807">
    <property type="protein sequence ID" value="QEN03883.1"/>
    <property type="molecule type" value="Genomic_DNA"/>
</dbReference>
<evidence type="ECO:0000256" key="1">
    <source>
        <dbReference type="SAM" id="Coils"/>
    </source>
</evidence>
<dbReference type="Proteomes" id="UP000323824">
    <property type="component" value="Chromosome"/>
</dbReference>
<protein>
    <submittedName>
        <fullName evidence="3">DUF342 domain-containing protein</fullName>
    </submittedName>
</protein>
<dbReference type="PANTHER" id="PTHR38032">
    <property type="entry name" value="POLYMERASE-RELATED"/>
    <property type="match status" value="1"/>
</dbReference>
<keyword evidence="1" id="KW-0175">Coiled coil</keyword>
<dbReference type="OrthoDB" id="9816426at2"/>
<dbReference type="KEGG" id="sper:EW093_03925"/>
<proteinExistence type="predicted"/>
<gene>
    <name evidence="3" type="ORF">EW093_03925</name>
</gene>
<accession>A0A5C1Q735</accession>
<evidence type="ECO:0000259" key="2">
    <source>
        <dbReference type="Pfam" id="PF20250"/>
    </source>
</evidence>
<keyword evidence="4" id="KW-1185">Reference proteome</keyword>
<sequence>MDKDKYHHIKDKTISRVNSILEDKYINDLINETTDMLDEITSGDDIPEQEQKVFPGAINIVMEPMKMTATLEILKPINSSNEITIGKVKELINELGDFFESRVDWALIHDIYSRVIDDDEIVPPEIIARGIKVEAYIPEHIILEEKLLSTYMPLITSHGRADYHKINSLVFVKKGEFIGKIIPSTPGVVGKKLDGSDIPFPKMIINNYVADQNIYIEDNKLFSKIDGTFKIVDNRLMVAPCLLIQSDIDYHTGDIVFTGDVEIGGSIRSGFSVTSGGDLLIKGAVEPTNISCNSNLVVNEGIFGSKTSLIDVKGNLNTKHIENVRLKSIGNLFVRNSIMTSHILTNGKITMDKNGTILGSIVYSLNGITCHNVGNELGVHTEIYLGIDYIVMEKLKEIQEVSTIITNEMEELQQEINIMETREERDKGKYLFLSLKNRLNSLNNHSRSLLKSLDKNDRSSLTVTGTIYPGSRINICHISIDIKEPLKNVTLFLNKDHGRIDWTGFTK</sequence>
<dbReference type="Pfam" id="PF20250">
    <property type="entry name" value="FapA_N"/>
    <property type="match status" value="1"/>
</dbReference>
<dbReference type="Pfam" id="PF03961">
    <property type="entry name" value="FapA"/>
    <property type="match status" value="1"/>
</dbReference>